<evidence type="ECO:0000256" key="6">
    <source>
        <dbReference type="ARBA" id="ARBA00022729"/>
    </source>
</evidence>
<feature type="compositionally biased region" description="Polar residues" evidence="11">
    <location>
        <begin position="368"/>
        <end position="381"/>
    </location>
</feature>
<dbReference type="EMBL" id="JAQIPB010000003">
    <property type="protein sequence ID" value="MDA7416787.1"/>
    <property type="molecule type" value="Genomic_DNA"/>
</dbReference>
<evidence type="ECO:0000256" key="4">
    <source>
        <dbReference type="ARBA" id="ARBA00022452"/>
    </source>
</evidence>
<dbReference type="Gene3D" id="3.30.1370.120">
    <property type="match status" value="3"/>
</dbReference>
<keyword evidence="5" id="KW-0812">Transmembrane</keyword>
<dbReference type="PRINTS" id="PR01032">
    <property type="entry name" value="PHAGEIV"/>
</dbReference>
<feature type="domain" description="Type II/III secretion system secretin-like" evidence="13">
    <location>
        <begin position="503"/>
        <end position="670"/>
    </location>
</feature>
<protein>
    <submittedName>
        <fullName evidence="16">Type II secretion system secretin GspD</fullName>
    </submittedName>
</protein>
<dbReference type="InterPro" id="IPR013356">
    <property type="entry name" value="T2SS_GspD"/>
</dbReference>
<evidence type="ECO:0000256" key="2">
    <source>
        <dbReference type="ARBA" id="ARBA00006980"/>
    </source>
</evidence>
<dbReference type="RefSeq" id="WP_271428017.1">
    <property type="nucleotide sequence ID" value="NZ_JAQIPB010000003.1"/>
</dbReference>
<evidence type="ECO:0000313" key="16">
    <source>
        <dbReference type="EMBL" id="MDA7416787.1"/>
    </source>
</evidence>
<gene>
    <name evidence="16" type="primary">gspD</name>
    <name evidence="16" type="ORF">PGB34_10465</name>
</gene>
<dbReference type="GO" id="GO:0015627">
    <property type="term" value="C:type II protein secretion system complex"/>
    <property type="evidence" value="ECO:0007669"/>
    <property type="project" value="InterPro"/>
</dbReference>
<dbReference type="Pfam" id="PF00263">
    <property type="entry name" value="Secretin"/>
    <property type="match status" value="1"/>
</dbReference>
<name>A0AAE3NAM9_9BURK</name>
<dbReference type="InterPro" id="IPR004846">
    <property type="entry name" value="T2SS/T3SS_dom"/>
</dbReference>
<comment type="caution">
    <text evidence="16">The sequence shown here is derived from an EMBL/GenBank/DDBJ whole genome shotgun (WGS) entry which is preliminary data.</text>
</comment>
<dbReference type="InterPro" id="IPR005644">
    <property type="entry name" value="NolW-like"/>
</dbReference>
<evidence type="ECO:0000313" key="17">
    <source>
        <dbReference type="Proteomes" id="UP001212602"/>
    </source>
</evidence>
<dbReference type="InterPro" id="IPR001775">
    <property type="entry name" value="GspD/PilQ"/>
</dbReference>
<feature type="compositionally biased region" description="Basic and acidic residues" evidence="11">
    <location>
        <begin position="717"/>
        <end position="727"/>
    </location>
</feature>
<feature type="region of interest" description="Disordered" evidence="11">
    <location>
        <begin position="353"/>
        <end position="381"/>
    </location>
</feature>
<dbReference type="Proteomes" id="UP001212602">
    <property type="component" value="Unassembled WGS sequence"/>
</dbReference>
<evidence type="ECO:0000256" key="3">
    <source>
        <dbReference type="ARBA" id="ARBA00022448"/>
    </source>
</evidence>
<keyword evidence="6 12" id="KW-0732">Signal</keyword>
<dbReference type="PRINTS" id="PR00811">
    <property type="entry name" value="BCTERIALGSPD"/>
</dbReference>
<dbReference type="InterPro" id="IPR038591">
    <property type="entry name" value="NolW-like_sf"/>
</dbReference>
<feature type="domain" description="NolW-like" evidence="14">
    <location>
        <begin position="296"/>
        <end position="412"/>
    </location>
</feature>
<feature type="signal peptide" evidence="12">
    <location>
        <begin position="1"/>
        <end position="30"/>
    </location>
</feature>
<feature type="chain" id="PRO_5042154825" evidence="12">
    <location>
        <begin position="31"/>
        <end position="769"/>
    </location>
</feature>
<evidence type="ECO:0000256" key="1">
    <source>
        <dbReference type="ARBA" id="ARBA00004442"/>
    </source>
</evidence>
<dbReference type="GO" id="GO:0015628">
    <property type="term" value="P:protein secretion by the type II secretion system"/>
    <property type="evidence" value="ECO:0007669"/>
    <property type="project" value="InterPro"/>
</dbReference>
<feature type="region of interest" description="Disordered" evidence="11">
    <location>
        <begin position="710"/>
        <end position="769"/>
    </location>
</feature>
<dbReference type="InterPro" id="IPR049371">
    <property type="entry name" value="GspD-like_N0"/>
</dbReference>
<evidence type="ECO:0000256" key="9">
    <source>
        <dbReference type="ARBA" id="ARBA00023237"/>
    </source>
</evidence>
<feature type="compositionally biased region" description="Low complexity" evidence="11">
    <location>
        <begin position="353"/>
        <end position="364"/>
    </location>
</feature>
<evidence type="ECO:0000256" key="7">
    <source>
        <dbReference type="ARBA" id="ARBA00022927"/>
    </source>
</evidence>
<feature type="domain" description="NolW-like" evidence="14">
    <location>
        <begin position="137"/>
        <end position="196"/>
    </location>
</feature>
<evidence type="ECO:0000259" key="15">
    <source>
        <dbReference type="Pfam" id="PF21305"/>
    </source>
</evidence>
<keyword evidence="7" id="KW-0653">Protein transport</keyword>
<comment type="similarity">
    <text evidence="2">Belongs to the bacterial secretin family. GSP D subfamily.</text>
</comment>
<keyword evidence="9" id="KW-0998">Cell outer membrane</keyword>
<evidence type="ECO:0000256" key="10">
    <source>
        <dbReference type="RuleBase" id="RU004004"/>
    </source>
</evidence>
<dbReference type="PANTHER" id="PTHR30332">
    <property type="entry name" value="PROBABLE GENERAL SECRETION PATHWAY PROTEIN D"/>
    <property type="match status" value="1"/>
</dbReference>
<comment type="subcellular location">
    <subcellularLocation>
        <location evidence="1 10">Cell outer membrane</location>
    </subcellularLocation>
</comment>
<evidence type="ECO:0000259" key="13">
    <source>
        <dbReference type="Pfam" id="PF00263"/>
    </source>
</evidence>
<keyword evidence="4" id="KW-1134">Transmembrane beta strand</keyword>
<evidence type="ECO:0000256" key="5">
    <source>
        <dbReference type="ARBA" id="ARBA00022692"/>
    </source>
</evidence>
<keyword evidence="17" id="KW-1185">Reference proteome</keyword>
<evidence type="ECO:0000256" key="11">
    <source>
        <dbReference type="SAM" id="MobiDB-lite"/>
    </source>
</evidence>
<feature type="domain" description="NolW-like" evidence="14">
    <location>
        <begin position="200"/>
        <end position="283"/>
    </location>
</feature>
<dbReference type="InterPro" id="IPR050810">
    <property type="entry name" value="Bact_Secretion_Sys_Channel"/>
</dbReference>
<keyword evidence="3 10" id="KW-0813">Transport</keyword>
<feature type="domain" description="GspD-like N0" evidence="15">
    <location>
        <begin position="38"/>
        <end position="107"/>
    </location>
</feature>
<evidence type="ECO:0000256" key="12">
    <source>
        <dbReference type="SAM" id="SignalP"/>
    </source>
</evidence>
<dbReference type="AlphaFoldDB" id="A0AAE3NAM9"/>
<dbReference type="PANTHER" id="PTHR30332:SF24">
    <property type="entry name" value="SECRETIN GSPD-RELATED"/>
    <property type="match status" value="1"/>
</dbReference>
<evidence type="ECO:0000259" key="14">
    <source>
        <dbReference type="Pfam" id="PF03958"/>
    </source>
</evidence>
<proteinExistence type="inferred from homology"/>
<dbReference type="Pfam" id="PF21305">
    <property type="entry name" value="type_II_gspD_N0"/>
    <property type="match status" value="1"/>
</dbReference>
<accession>A0AAE3NAM9</accession>
<organism evidence="16 17">
    <name type="scientific">Xenophilus arseniciresistens</name>
    <dbReference type="NCBI Taxonomy" id="1283306"/>
    <lineage>
        <taxon>Bacteria</taxon>
        <taxon>Pseudomonadati</taxon>
        <taxon>Pseudomonadota</taxon>
        <taxon>Betaproteobacteria</taxon>
        <taxon>Burkholderiales</taxon>
        <taxon>Comamonadaceae</taxon>
        <taxon>Xenophilus</taxon>
    </lineage>
</organism>
<reference evidence="16" key="1">
    <citation type="submission" date="2023-01" db="EMBL/GenBank/DDBJ databases">
        <title>Xenophilus mangrovi sp. nov., isolated from soil of Mangrove nature reserve.</title>
        <authorList>
            <person name="Xu S."/>
            <person name="Liu Z."/>
            <person name="Xu Y."/>
        </authorList>
    </citation>
    <scope>NUCLEOTIDE SEQUENCE</scope>
    <source>
        <strain evidence="16">YW8</strain>
    </source>
</reference>
<dbReference type="Pfam" id="PF03958">
    <property type="entry name" value="Secretin_N"/>
    <property type="match status" value="3"/>
</dbReference>
<sequence>MKFMRSRNAIAAALVAPLLLMTAPAGLAQAARGEPVTLNFANADIEAVARTMAVITGRDVVVDPRVKGTMNLATERPVSPTTAFEQFSAALRLQGFAVVVSEGLYKVVPEAEAKLQTGTVATSIGGPSTLAGNQIVTQVFKLHHESAANVLPVLRPLIAPNNSINVSPGNNALVITDYADNLRRLARIVASLDVPNASDVEVIPLRHSIAADLVPLVQRLMDGGSATVGLPTAAGAPAAPGGDASFRTSLLADSRSNAIIVRAANPARLALVRSLVQKLDRAPLENGNGAAGNIYVVYLKNADAVRLATTLRAAIAAGNVNTLGQPGAAGSGAVPQPSTAVINQATSAASSAAGQSGMSSAATAPVDNANQPSVGGQIQADPSTNSLIITAPEPQYRQLRAVIDRLDSRRAQVLIESLIVEVNADKAAEFGVQWQSALGKEAAIGTNSSLGGQANILDLALGIAAAAATGSPSAITKPSTGLNIGIGRRTGGGYALGFIARFLSANGEGNVLSTPNLLTLDNEEAKIVVGQNVPFVTGQFTNTGAGTAQVNPFQTIERKDVGLTLRVRPQISETGTVKMTVFQEVSAVLPGTEAASNGPTTTKRSIESSVLVEDGSIIVLGGLLTDEYSSGQEKVPGLGDVPVVGNLFKSETRSRRKNNLMVFLRPTIVRDSLSGDAITADRYDMLRALQQSSQPASSAALNAVNAAPLLPALPDTRTPDPSRRIEGTRLIPPPLPPAQPVRSAPPSDWDPMRGAPAATDDPSTQRRLP</sequence>
<evidence type="ECO:0000256" key="8">
    <source>
        <dbReference type="ARBA" id="ARBA00023136"/>
    </source>
</evidence>
<dbReference type="NCBIfam" id="TIGR02517">
    <property type="entry name" value="type_II_gspD"/>
    <property type="match status" value="1"/>
</dbReference>
<keyword evidence="8" id="KW-0472">Membrane</keyword>
<dbReference type="GO" id="GO:0009279">
    <property type="term" value="C:cell outer membrane"/>
    <property type="evidence" value="ECO:0007669"/>
    <property type="project" value="UniProtKB-SubCell"/>
</dbReference>